<proteinExistence type="predicted"/>
<name>A0A812T976_9DINO</name>
<comment type="caution">
    <text evidence="1">The sequence shown here is derived from an EMBL/GenBank/DDBJ whole genome shotgun (WGS) entry which is preliminary data.</text>
</comment>
<sequence length="103" mass="11867">MSLLLMSTWVVASAAGILNGEELRQKQAEVDALDEKGQHMKDYLLRRKYVVDKYAERKIGVESYGEAKHNRSYFSGKMQIRARERRTRLADRVLAEANQVPPE</sequence>
<dbReference type="AlphaFoldDB" id="A0A812T976"/>
<accession>A0A812T976</accession>
<evidence type="ECO:0000313" key="1">
    <source>
        <dbReference type="EMBL" id="CAE7514856.1"/>
    </source>
</evidence>
<dbReference type="EMBL" id="CAJNDS010002533">
    <property type="protein sequence ID" value="CAE7514856.1"/>
    <property type="molecule type" value="Genomic_DNA"/>
</dbReference>
<gene>
    <name evidence="1" type="ORF">SNAT2548_LOCUS28816</name>
</gene>
<keyword evidence="2" id="KW-1185">Reference proteome</keyword>
<dbReference type="Proteomes" id="UP000604046">
    <property type="component" value="Unassembled WGS sequence"/>
</dbReference>
<reference evidence="1" key="1">
    <citation type="submission" date="2021-02" db="EMBL/GenBank/DDBJ databases">
        <authorList>
            <person name="Dougan E. K."/>
            <person name="Rhodes N."/>
            <person name="Thang M."/>
            <person name="Chan C."/>
        </authorList>
    </citation>
    <scope>NUCLEOTIDE SEQUENCE</scope>
</reference>
<protein>
    <submittedName>
        <fullName evidence="1">Uncharacterized protein</fullName>
    </submittedName>
</protein>
<evidence type="ECO:0000313" key="2">
    <source>
        <dbReference type="Proteomes" id="UP000604046"/>
    </source>
</evidence>
<organism evidence="1 2">
    <name type="scientific">Symbiodinium natans</name>
    <dbReference type="NCBI Taxonomy" id="878477"/>
    <lineage>
        <taxon>Eukaryota</taxon>
        <taxon>Sar</taxon>
        <taxon>Alveolata</taxon>
        <taxon>Dinophyceae</taxon>
        <taxon>Suessiales</taxon>
        <taxon>Symbiodiniaceae</taxon>
        <taxon>Symbiodinium</taxon>
    </lineage>
</organism>